<keyword evidence="2" id="KW-0233">DNA recombination</keyword>
<name>A0A0K1QB97_9BACT</name>
<keyword evidence="2" id="KW-0234">DNA repair</keyword>
<dbReference type="HAMAP" id="MF_01875">
    <property type="entry name" value="Prokaryotic_Ku"/>
    <property type="match status" value="1"/>
</dbReference>
<dbReference type="SMART" id="SM00559">
    <property type="entry name" value="Ku78"/>
    <property type="match status" value="1"/>
</dbReference>
<dbReference type="STRING" id="1391654.AKJ09_09605"/>
<dbReference type="SUPFAM" id="SSF100939">
    <property type="entry name" value="SPOC domain-like"/>
    <property type="match status" value="1"/>
</dbReference>
<keyword evidence="1 2" id="KW-0238">DNA-binding</keyword>
<dbReference type="GO" id="GO:0006310">
    <property type="term" value="P:DNA recombination"/>
    <property type="evidence" value="ECO:0007669"/>
    <property type="project" value="UniProtKB-KW"/>
</dbReference>
<keyword evidence="6" id="KW-1185">Reference proteome</keyword>
<evidence type="ECO:0000313" key="6">
    <source>
        <dbReference type="Proteomes" id="UP000064967"/>
    </source>
</evidence>
<dbReference type="PATRIC" id="fig|1391654.3.peg.9729"/>
<evidence type="ECO:0000256" key="2">
    <source>
        <dbReference type="HAMAP-Rule" id="MF_01875"/>
    </source>
</evidence>
<keyword evidence="2" id="KW-0227">DNA damage</keyword>
<accession>A0A0K1QB97</accession>
<dbReference type="GO" id="GO:0003690">
    <property type="term" value="F:double-stranded DNA binding"/>
    <property type="evidence" value="ECO:0007669"/>
    <property type="project" value="UniProtKB-UniRule"/>
</dbReference>
<feature type="region of interest" description="Disordered" evidence="3">
    <location>
        <begin position="287"/>
        <end position="327"/>
    </location>
</feature>
<proteinExistence type="inferred from homology"/>
<feature type="region of interest" description="Disordered" evidence="3">
    <location>
        <begin position="1"/>
        <end position="26"/>
    </location>
</feature>
<protein>
    <recommendedName>
        <fullName evidence="2">Non-homologous end joining protein Ku</fullName>
    </recommendedName>
</protein>
<dbReference type="EMBL" id="CP012333">
    <property type="protein sequence ID" value="AKV02942.1"/>
    <property type="molecule type" value="Genomic_DNA"/>
</dbReference>
<evidence type="ECO:0000313" key="5">
    <source>
        <dbReference type="EMBL" id="AKV02942.1"/>
    </source>
</evidence>
<organism evidence="5 6">
    <name type="scientific">Labilithrix luteola</name>
    <dbReference type="NCBI Taxonomy" id="1391654"/>
    <lineage>
        <taxon>Bacteria</taxon>
        <taxon>Pseudomonadati</taxon>
        <taxon>Myxococcota</taxon>
        <taxon>Polyangia</taxon>
        <taxon>Polyangiales</taxon>
        <taxon>Labilitrichaceae</taxon>
        <taxon>Labilithrix</taxon>
    </lineage>
</organism>
<evidence type="ECO:0000256" key="1">
    <source>
        <dbReference type="ARBA" id="ARBA00023125"/>
    </source>
</evidence>
<feature type="domain" description="Ku" evidence="4">
    <location>
        <begin position="80"/>
        <end position="208"/>
    </location>
</feature>
<dbReference type="KEGG" id="llu:AKJ09_09605"/>
<gene>
    <name evidence="2" type="primary">ku</name>
    <name evidence="5" type="ORF">AKJ09_09605</name>
</gene>
<dbReference type="InterPro" id="IPR006164">
    <property type="entry name" value="DNA_bd_Ku70/Ku80"/>
</dbReference>
<dbReference type="Pfam" id="PF02735">
    <property type="entry name" value="Ku"/>
    <property type="match status" value="1"/>
</dbReference>
<dbReference type="OrthoDB" id="9795084at2"/>
<dbReference type="InterPro" id="IPR016194">
    <property type="entry name" value="SPOC-like_C_dom_sf"/>
</dbReference>
<dbReference type="PIRSF" id="PIRSF006493">
    <property type="entry name" value="Prok_Ku"/>
    <property type="match status" value="1"/>
</dbReference>
<dbReference type="Gene3D" id="2.40.290.10">
    <property type="match status" value="1"/>
</dbReference>
<dbReference type="PANTHER" id="PTHR41251:SF1">
    <property type="entry name" value="NON-HOMOLOGOUS END JOINING PROTEIN KU"/>
    <property type="match status" value="1"/>
</dbReference>
<feature type="compositionally biased region" description="Basic and acidic residues" evidence="3">
    <location>
        <begin position="10"/>
        <end position="23"/>
    </location>
</feature>
<feature type="compositionally biased region" description="Basic residues" evidence="3">
    <location>
        <begin position="312"/>
        <end position="321"/>
    </location>
</feature>
<dbReference type="CDD" id="cd00789">
    <property type="entry name" value="KU_like"/>
    <property type="match status" value="1"/>
</dbReference>
<comment type="similarity">
    <text evidence="2">Belongs to the prokaryotic Ku family.</text>
</comment>
<dbReference type="Proteomes" id="UP000064967">
    <property type="component" value="Chromosome"/>
</dbReference>
<evidence type="ECO:0000256" key="3">
    <source>
        <dbReference type="SAM" id="MobiDB-lite"/>
    </source>
</evidence>
<reference evidence="5 6" key="1">
    <citation type="submission" date="2015-08" db="EMBL/GenBank/DDBJ databases">
        <authorList>
            <person name="Babu N.S."/>
            <person name="Beckwith C.J."/>
            <person name="Beseler K.G."/>
            <person name="Brison A."/>
            <person name="Carone J.V."/>
            <person name="Caskin T.P."/>
            <person name="Diamond M."/>
            <person name="Durham M.E."/>
            <person name="Foxe J.M."/>
            <person name="Go M."/>
            <person name="Henderson B.A."/>
            <person name="Jones I.B."/>
            <person name="McGettigan J.A."/>
            <person name="Micheletti S.J."/>
            <person name="Nasrallah M.E."/>
            <person name="Ortiz D."/>
            <person name="Piller C.R."/>
            <person name="Privatt S.R."/>
            <person name="Schneider S.L."/>
            <person name="Sharp S."/>
            <person name="Smith T.C."/>
            <person name="Stanton J.D."/>
            <person name="Ullery H.E."/>
            <person name="Wilson R.J."/>
            <person name="Serrano M.G."/>
            <person name="Buck G."/>
            <person name="Lee V."/>
            <person name="Wang Y."/>
            <person name="Carvalho R."/>
            <person name="Voegtly L."/>
            <person name="Shi R."/>
            <person name="Duckworth R."/>
            <person name="Johnson A."/>
            <person name="Loviza R."/>
            <person name="Walstead R."/>
            <person name="Shah Z."/>
            <person name="Kiflezghi M."/>
            <person name="Wade K."/>
            <person name="Ball S.L."/>
            <person name="Bradley K.W."/>
            <person name="Asai D.J."/>
            <person name="Bowman C.A."/>
            <person name="Russell D.A."/>
            <person name="Pope W.H."/>
            <person name="Jacobs-Sera D."/>
            <person name="Hendrix R.W."/>
            <person name="Hatfull G.F."/>
        </authorList>
    </citation>
    <scope>NUCLEOTIDE SEQUENCE [LARGE SCALE GENOMIC DNA]</scope>
    <source>
        <strain evidence="5 6">DSM 27648</strain>
    </source>
</reference>
<comment type="subunit">
    <text evidence="2">Homodimer. Interacts with LigD.</text>
</comment>
<dbReference type="PANTHER" id="PTHR41251">
    <property type="entry name" value="NON-HOMOLOGOUS END JOINING PROTEIN KU"/>
    <property type="match status" value="1"/>
</dbReference>
<dbReference type="RefSeq" id="WP_146653792.1">
    <property type="nucleotide sequence ID" value="NZ_CP012333.1"/>
</dbReference>
<evidence type="ECO:0000259" key="4">
    <source>
        <dbReference type="SMART" id="SM00559"/>
    </source>
</evidence>
<sequence length="327" mass="36620">MARARAHARKLSEKSDAESEESTRAPSGRAIWSGSISFGLLQIPVGLYTAEQKGEELHFRMLDKSDLSPIRFQRVNAQTGKLVEWKDIVKGYEYERDNFVVLEPDDLAKANVKATQTIDIQDFVPEDEIDPAYFETPYYLVPQKRSTKAYMLLRQALENKGAIAIATFVLRSREHLCALMPVGNSIMLEMLRFGHELKRPSDLPLPTKSEAPDLSARELSMAEQLVEGMMTSFEPKKYRDRYYADVMKIIEEKVETGEATAHHEPARAKAATNVVDLLDLLKKSVAASGKASKARAANDETPRPKGPGPKKATPRKRTTRSKKTEAA</sequence>
<dbReference type="InterPro" id="IPR009187">
    <property type="entry name" value="Prok_Ku"/>
</dbReference>
<dbReference type="NCBIfam" id="TIGR02772">
    <property type="entry name" value="Ku_bact"/>
    <property type="match status" value="1"/>
</dbReference>
<dbReference type="AlphaFoldDB" id="A0A0K1QB97"/>
<comment type="function">
    <text evidence="2">With LigD forms a non-homologous end joining (NHEJ) DNA repair enzyme, which repairs dsDNA breaks with reduced fidelity. Binds linear dsDNA with 5'- and 3'- overhangs but not closed circular dsDNA nor ssDNA. Recruits and stimulates the ligase activity of LigD.</text>
</comment>
<dbReference type="GO" id="GO:0006303">
    <property type="term" value="P:double-strand break repair via nonhomologous end joining"/>
    <property type="evidence" value="ECO:0007669"/>
    <property type="project" value="UniProtKB-UniRule"/>
</dbReference>